<dbReference type="InParanoid" id="A0A3Q7GI12"/>
<accession>A0A3Q7GI12</accession>
<name>A0A3Q7GI12_SOLLC</name>
<organism evidence="1">
    <name type="scientific">Solanum lycopersicum</name>
    <name type="common">Tomato</name>
    <name type="synonym">Lycopersicon esculentum</name>
    <dbReference type="NCBI Taxonomy" id="4081"/>
    <lineage>
        <taxon>Eukaryota</taxon>
        <taxon>Viridiplantae</taxon>
        <taxon>Streptophyta</taxon>
        <taxon>Embryophyta</taxon>
        <taxon>Tracheophyta</taxon>
        <taxon>Spermatophyta</taxon>
        <taxon>Magnoliopsida</taxon>
        <taxon>eudicotyledons</taxon>
        <taxon>Gunneridae</taxon>
        <taxon>Pentapetalae</taxon>
        <taxon>asterids</taxon>
        <taxon>lamiids</taxon>
        <taxon>Solanales</taxon>
        <taxon>Solanaceae</taxon>
        <taxon>Solanoideae</taxon>
        <taxon>Solaneae</taxon>
        <taxon>Solanum</taxon>
        <taxon>Solanum subgen. Lycopersicon</taxon>
    </lineage>
</organism>
<proteinExistence type="predicted"/>
<dbReference type="Proteomes" id="UP000004994">
    <property type="component" value="Chromosome 5"/>
</dbReference>
<evidence type="ECO:0000313" key="2">
    <source>
        <dbReference type="Proteomes" id="UP000004994"/>
    </source>
</evidence>
<dbReference type="PaxDb" id="4081-Solyc05g014630.1.1"/>
<keyword evidence="2" id="KW-1185">Reference proteome</keyword>
<reference evidence="1" key="1">
    <citation type="journal article" date="2012" name="Nature">
        <title>The tomato genome sequence provides insights into fleshy fruit evolution.</title>
        <authorList>
            <consortium name="Tomato Genome Consortium"/>
        </authorList>
    </citation>
    <scope>NUCLEOTIDE SEQUENCE [LARGE SCALE GENOMIC DNA]</scope>
    <source>
        <strain evidence="1">cv. Heinz 1706</strain>
    </source>
</reference>
<sequence>MVYKSLRTEIQFPPIEEAMFLGGRISGLCQAMFLGGTLRLYQWYTHSNGELVQGMTD</sequence>
<protein>
    <submittedName>
        <fullName evidence="1">Uncharacterized protein</fullName>
    </submittedName>
</protein>
<dbReference type="EnsemblPlants" id="Solyc05g014630.2.1">
    <property type="protein sequence ID" value="Solyc05g014630.2.1"/>
    <property type="gene ID" value="Solyc05g014630.2"/>
</dbReference>
<dbReference type="AlphaFoldDB" id="A0A3Q7GI12"/>
<dbReference type="Gramene" id="Solyc05g014630.2.1">
    <property type="protein sequence ID" value="Solyc05g014630.2.1"/>
    <property type="gene ID" value="Solyc05g014630.2"/>
</dbReference>
<reference evidence="1" key="2">
    <citation type="submission" date="2019-01" db="UniProtKB">
        <authorList>
            <consortium name="EnsemblPlants"/>
        </authorList>
    </citation>
    <scope>IDENTIFICATION</scope>
    <source>
        <strain evidence="1">cv. Heinz 1706</strain>
    </source>
</reference>
<evidence type="ECO:0000313" key="1">
    <source>
        <dbReference type="EnsemblPlants" id="Solyc05g014630.2.1"/>
    </source>
</evidence>